<keyword evidence="4" id="KW-1185">Reference proteome</keyword>
<feature type="domain" description="Chitin-binding type-2" evidence="2">
    <location>
        <begin position="529"/>
        <end position="588"/>
    </location>
</feature>
<dbReference type="AlphaFoldDB" id="A0AAV7IG93"/>
<feature type="compositionally biased region" description="Basic and acidic residues" evidence="1">
    <location>
        <begin position="642"/>
        <end position="652"/>
    </location>
</feature>
<sequence length="667" mass="76974">MEDETEAETEGPDTDRRLTYSGFVTSSHIIGIFAGTKVKALNVTADDDDLDEINFEEFKNTIKRYRRLIPYMNYYVANNYVNQNGQFVEPVLRKPARQRTEPTRKPIRTPAKDHQIKFIPSVQFNPKDIGGDTNYFMPVRYNAKLNYEDPSYQEYNRRPYVEITTPSPIAETRYYKERPRPYNPVLPQSSQLKQTRRPDSYLFDYVRPKPTTVNSEYYPVDYEPIRYVKVEPTYQLGPVPQHHHQHQHQHQLQHQQKHQLSHVLPTKVPTNRPIYISRNTGELNEENLIKSLQLTNQLPEMLNRDNIDSSIKTLVEILALLHGAKKELNIGDNPSVQKLSIQPSVPVLVPVPSPAVYEEYKPHKPQYSRPKVVTEMRYQAKSQAPIAGESLRFTATPAPASGSPVQNNGKPNILYDRNNAKPQPAEYSDYPSAEVQLKNKNIVEYYTPLIQDIDENTNPSYVQNKLKHKEKVYEITEELEDVNQEINSPVTPPKNYLDGIAVVMNPKAGVTTGKPGVDYPTYTDIPVTDFSCKDQRYKGFFGDPATRCQVWHYCDLNGGKSSFLCPNGTIFSQIALTCDWWFNVKCESTTQLYVLNERLYKFILPIMPKFPEDFSGPEVDRYLELKFKEMEAKLKAKKLKKAMEKKEKEKPQTPEPELEQESAPELE</sequence>
<evidence type="ECO:0000256" key="1">
    <source>
        <dbReference type="SAM" id="MobiDB-lite"/>
    </source>
</evidence>
<dbReference type="GO" id="GO:0008061">
    <property type="term" value="F:chitin binding"/>
    <property type="evidence" value="ECO:0007669"/>
    <property type="project" value="InterPro"/>
</dbReference>
<dbReference type="PANTHER" id="PTHR22933">
    <property type="entry name" value="FI18007P1-RELATED"/>
    <property type="match status" value="1"/>
</dbReference>
<reference evidence="3 4" key="1">
    <citation type="journal article" date="2021" name="J. Hered.">
        <title>A chromosome-level genome assembly of the parasitoid wasp, Cotesia glomerata (Hymenoptera: Braconidae).</title>
        <authorList>
            <person name="Pinto B.J."/>
            <person name="Weis J.J."/>
            <person name="Gamble T."/>
            <person name="Ode P.J."/>
            <person name="Paul R."/>
            <person name="Zaspel J.M."/>
        </authorList>
    </citation>
    <scope>NUCLEOTIDE SEQUENCE [LARGE SCALE GENOMIC DNA]</scope>
    <source>
        <strain evidence="3">CgM1</strain>
    </source>
</reference>
<organism evidence="3 4">
    <name type="scientific">Cotesia glomerata</name>
    <name type="common">Lepidopteran parasitic wasp</name>
    <name type="synonym">Apanteles glomeratus</name>
    <dbReference type="NCBI Taxonomy" id="32391"/>
    <lineage>
        <taxon>Eukaryota</taxon>
        <taxon>Metazoa</taxon>
        <taxon>Ecdysozoa</taxon>
        <taxon>Arthropoda</taxon>
        <taxon>Hexapoda</taxon>
        <taxon>Insecta</taxon>
        <taxon>Pterygota</taxon>
        <taxon>Neoptera</taxon>
        <taxon>Endopterygota</taxon>
        <taxon>Hymenoptera</taxon>
        <taxon>Apocrita</taxon>
        <taxon>Ichneumonoidea</taxon>
        <taxon>Braconidae</taxon>
        <taxon>Microgastrinae</taxon>
        <taxon>Cotesia</taxon>
    </lineage>
</organism>
<feature type="compositionally biased region" description="Acidic residues" evidence="1">
    <location>
        <begin position="656"/>
        <end position="667"/>
    </location>
</feature>
<comment type="caution">
    <text evidence="3">The sequence shown here is derived from an EMBL/GenBank/DDBJ whole genome shotgun (WGS) entry which is preliminary data.</text>
</comment>
<feature type="region of interest" description="Disordered" evidence="1">
    <location>
        <begin position="642"/>
        <end position="667"/>
    </location>
</feature>
<accession>A0AAV7IG93</accession>
<proteinExistence type="predicted"/>
<protein>
    <recommendedName>
        <fullName evidence="2">Chitin-binding type-2 domain-containing protein</fullName>
    </recommendedName>
</protein>
<dbReference type="GO" id="GO:0005576">
    <property type="term" value="C:extracellular region"/>
    <property type="evidence" value="ECO:0007669"/>
    <property type="project" value="InterPro"/>
</dbReference>
<dbReference type="InterPro" id="IPR036508">
    <property type="entry name" value="Chitin-bd_dom_sf"/>
</dbReference>
<dbReference type="SUPFAM" id="SSF57625">
    <property type="entry name" value="Invertebrate chitin-binding proteins"/>
    <property type="match status" value="1"/>
</dbReference>
<evidence type="ECO:0000259" key="2">
    <source>
        <dbReference type="PROSITE" id="PS50940"/>
    </source>
</evidence>
<dbReference type="Proteomes" id="UP000826195">
    <property type="component" value="Unassembled WGS sequence"/>
</dbReference>
<gene>
    <name evidence="3" type="ORF">KQX54_006700</name>
</gene>
<dbReference type="PROSITE" id="PS50940">
    <property type="entry name" value="CHIT_BIND_II"/>
    <property type="match status" value="1"/>
</dbReference>
<dbReference type="InterPro" id="IPR052976">
    <property type="entry name" value="Scoloptoxin-like"/>
</dbReference>
<dbReference type="EMBL" id="JAHXZJ010000374">
    <property type="protein sequence ID" value="KAH0560645.1"/>
    <property type="molecule type" value="Genomic_DNA"/>
</dbReference>
<evidence type="ECO:0000313" key="4">
    <source>
        <dbReference type="Proteomes" id="UP000826195"/>
    </source>
</evidence>
<dbReference type="SMART" id="SM00494">
    <property type="entry name" value="ChtBD2"/>
    <property type="match status" value="1"/>
</dbReference>
<name>A0AAV7IG93_COTGL</name>
<dbReference type="Pfam" id="PF01607">
    <property type="entry name" value="CBM_14"/>
    <property type="match status" value="1"/>
</dbReference>
<evidence type="ECO:0000313" key="3">
    <source>
        <dbReference type="EMBL" id="KAH0560645.1"/>
    </source>
</evidence>
<dbReference type="PANTHER" id="PTHR22933:SF18">
    <property type="match status" value="1"/>
</dbReference>
<dbReference type="InterPro" id="IPR002557">
    <property type="entry name" value="Chitin-bd_dom"/>
</dbReference>
<dbReference type="Gene3D" id="2.170.140.10">
    <property type="entry name" value="Chitin binding domain"/>
    <property type="match status" value="1"/>
</dbReference>